<dbReference type="PANTHER" id="PTHR12843">
    <property type="entry name" value="PROTEIN-LYSINE N-METHYLTRANSFERASE METTL10"/>
    <property type="match status" value="1"/>
</dbReference>
<gene>
    <name evidence="2" type="ORF">Q8A64_18710</name>
</gene>
<keyword evidence="2" id="KW-0489">Methyltransferase</keyword>
<dbReference type="InterPro" id="IPR041698">
    <property type="entry name" value="Methyltransf_25"/>
</dbReference>
<dbReference type="PANTHER" id="PTHR12843:SF5">
    <property type="entry name" value="EEF1A LYSINE METHYLTRANSFERASE 2"/>
    <property type="match status" value="1"/>
</dbReference>
<dbReference type="CDD" id="cd02440">
    <property type="entry name" value="AdoMet_MTases"/>
    <property type="match status" value="1"/>
</dbReference>
<comment type="caution">
    <text evidence="2">The sequence shown here is derived from an EMBL/GenBank/DDBJ whole genome shotgun (WGS) entry which is preliminary data.</text>
</comment>
<dbReference type="Gene3D" id="3.40.50.150">
    <property type="entry name" value="Vaccinia Virus protein VP39"/>
    <property type="match status" value="1"/>
</dbReference>
<reference evidence="2 3" key="1">
    <citation type="submission" date="2023-08" db="EMBL/GenBank/DDBJ databases">
        <title>Oxalobacteraceae gen .nov., isolated from river sludge outside the plant.</title>
        <authorList>
            <person name="Zhao S.Y."/>
        </authorList>
    </citation>
    <scope>NUCLEOTIDE SEQUENCE [LARGE SCALE GENOMIC DNA]</scope>
    <source>
        <strain evidence="2 3">R-40</strain>
    </source>
</reference>
<dbReference type="RefSeq" id="WP_338438496.1">
    <property type="nucleotide sequence ID" value="NZ_JAUYVH010000027.1"/>
</dbReference>
<feature type="domain" description="Methyltransferase" evidence="1">
    <location>
        <begin position="44"/>
        <end position="140"/>
    </location>
</feature>
<dbReference type="EC" id="2.1.-.-" evidence="2"/>
<proteinExistence type="predicted"/>
<sequence>MSIKEHWNRVYGTKKPDQVSWFAPHLDRSLSLITQAAPNKGAAIIDVGGGEATLVDDLLDRGYTNVSVLDISDTALRVAQDRLGERKSLVKWIAGDITSISLPENVFDVWHDRAVFHFLTEPSQRAAYVEQVRKSLKHGGHVIIATFGPKGPLHCSGLDVVRYDTDALHAQFGVSFQIVSHGEENHLTPSGAVQQFVYCYCKYS</sequence>
<organism evidence="2 3">
    <name type="scientific">Keguizhuia sedimenti</name>
    <dbReference type="NCBI Taxonomy" id="3064264"/>
    <lineage>
        <taxon>Bacteria</taxon>
        <taxon>Pseudomonadati</taxon>
        <taxon>Pseudomonadota</taxon>
        <taxon>Betaproteobacteria</taxon>
        <taxon>Burkholderiales</taxon>
        <taxon>Oxalobacteraceae</taxon>
        <taxon>Keguizhuia</taxon>
    </lineage>
</organism>
<dbReference type="Proteomes" id="UP001225596">
    <property type="component" value="Unassembled WGS sequence"/>
</dbReference>
<dbReference type="SUPFAM" id="SSF53335">
    <property type="entry name" value="S-adenosyl-L-methionine-dependent methyltransferases"/>
    <property type="match status" value="1"/>
</dbReference>
<dbReference type="EMBL" id="JAUYVH010000027">
    <property type="protein sequence ID" value="MDQ9172437.1"/>
    <property type="molecule type" value="Genomic_DNA"/>
</dbReference>
<dbReference type="GO" id="GO:0008168">
    <property type="term" value="F:methyltransferase activity"/>
    <property type="evidence" value="ECO:0007669"/>
    <property type="project" value="UniProtKB-KW"/>
</dbReference>
<evidence type="ECO:0000313" key="2">
    <source>
        <dbReference type="EMBL" id="MDQ9172437.1"/>
    </source>
</evidence>
<keyword evidence="2" id="KW-0808">Transferase</keyword>
<evidence type="ECO:0000313" key="3">
    <source>
        <dbReference type="Proteomes" id="UP001225596"/>
    </source>
</evidence>
<evidence type="ECO:0000259" key="1">
    <source>
        <dbReference type="Pfam" id="PF13649"/>
    </source>
</evidence>
<dbReference type="Pfam" id="PF13649">
    <property type="entry name" value="Methyltransf_25"/>
    <property type="match status" value="1"/>
</dbReference>
<protein>
    <submittedName>
        <fullName evidence="2">Class I SAM-dependent methyltransferase</fullName>
        <ecNumber evidence="2">2.1.-.-</ecNumber>
    </submittedName>
</protein>
<dbReference type="GO" id="GO:0032259">
    <property type="term" value="P:methylation"/>
    <property type="evidence" value="ECO:0007669"/>
    <property type="project" value="UniProtKB-KW"/>
</dbReference>
<accession>A0ABU1BTX7</accession>
<keyword evidence="3" id="KW-1185">Reference proteome</keyword>
<name>A0ABU1BTX7_9BURK</name>
<dbReference type="InterPro" id="IPR029063">
    <property type="entry name" value="SAM-dependent_MTases_sf"/>
</dbReference>